<reference evidence="2" key="1">
    <citation type="submission" date="2020-10" db="EMBL/GenBank/DDBJ databases">
        <authorList>
            <person name="Gilroy R."/>
        </authorList>
    </citation>
    <scope>NUCLEOTIDE SEQUENCE</scope>
    <source>
        <strain evidence="2">CHK136-897</strain>
    </source>
</reference>
<dbReference type="AlphaFoldDB" id="A0A9D1SN56"/>
<dbReference type="Proteomes" id="UP000824142">
    <property type="component" value="Unassembled WGS sequence"/>
</dbReference>
<gene>
    <name evidence="2" type="ORF">IAC63_03830</name>
</gene>
<feature type="signal peptide" evidence="1">
    <location>
        <begin position="1"/>
        <end position="20"/>
    </location>
</feature>
<keyword evidence="1" id="KW-0732">Signal</keyword>
<evidence type="ECO:0000313" key="3">
    <source>
        <dbReference type="Proteomes" id="UP000824142"/>
    </source>
</evidence>
<evidence type="ECO:0000256" key="1">
    <source>
        <dbReference type="SAM" id="SignalP"/>
    </source>
</evidence>
<comment type="caution">
    <text evidence="2">The sequence shown here is derived from an EMBL/GenBank/DDBJ whole genome shotgun (WGS) entry which is preliminary data.</text>
</comment>
<feature type="non-terminal residue" evidence="2">
    <location>
        <position position="1"/>
    </location>
</feature>
<organism evidence="2 3">
    <name type="scientific">Candidatus Enterousia avicola</name>
    <dbReference type="NCBI Taxonomy" id="2840787"/>
    <lineage>
        <taxon>Bacteria</taxon>
        <taxon>Pseudomonadati</taxon>
        <taxon>Pseudomonadota</taxon>
        <taxon>Alphaproteobacteria</taxon>
        <taxon>Candidatus Enterousia</taxon>
    </lineage>
</organism>
<name>A0A9D1SN56_9PROT</name>
<feature type="chain" id="PRO_5038866956" evidence="1">
    <location>
        <begin position="21"/>
        <end position="497"/>
    </location>
</feature>
<dbReference type="EMBL" id="DVNO01000033">
    <property type="protein sequence ID" value="HIU65737.1"/>
    <property type="molecule type" value="Genomic_DNA"/>
</dbReference>
<evidence type="ECO:0000313" key="2">
    <source>
        <dbReference type="EMBL" id="HIU65737.1"/>
    </source>
</evidence>
<accession>A0A9D1SN56</accession>
<protein>
    <submittedName>
        <fullName evidence="2">Uncharacterized protein</fullName>
    </submittedName>
</protein>
<proteinExistence type="predicted"/>
<sequence length="497" mass="54114">KLKNIFFLLVPFAFFSTANAAVSSECQNYTDCDELVACELYLQIEKAANGLTPDYNGAVADAASYRTTCSNYPDLFSKNIDTIIYNNPEIRLTIDWDSVRRRMRYGSQGDFSNDDLDIVTVIVDNILGPDTAAQREFFVDLATAYVNANKVDQTTRLDDAFVLDFLGDGDNLYKYKPALVDLTGDVVDADYGIDISWDDILIEISQVLDTTMQKRGAILCENNRSWQMTIDIVGWGATAVATILTLFAGGAGGAVVTAGRAAIGAGLKTAAKGIAKVGGKAASKSLSKSGGRLLARSAIDLGMKQNMRGFANYAGKGVLKTGIKNYVKVIRANLSKKLTKFIDAGALVYQIGSNVAQQAGGTLYSLVDSGLSNDIINCQDVDHNEGCYTVCGDGQANDDLNSKVFKPILGKTYCVNENDYVLYEINPDGSRGNVLIMDTQQWSNVKNTIISSVKDKGKCDWNEDDIDMYAGFYVYDPDTLEVSTENMIVDETIRIDD</sequence>
<reference evidence="2" key="2">
    <citation type="journal article" date="2021" name="PeerJ">
        <title>Extensive microbial diversity within the chicken gut microbiome revealed by metagenomics and culture.</title>
        <authorList>
            <person name="Gilroy R."/>
            <person name="Ravi A."/>
            <person name="Getino M."/>
            <person name="Pursley I."/>
            <person name="Horton D.L."/>
            <person name="Alikhan N.F."/>
            <person name="Baker D."/>
            <person name="Gharbi K."/>
            <person name="Hall N."/>
            <person name="Watson M."/>
            <person name="Adriaenssens E.M."/>
            <person name="Foster-Nyarko E."/>
            <person name="Jarju S."/>
            <person name="Secka A."/>
            <person name="Antonio M."/>
            <person name="Oren A."/>
            <person name="Chaudhuri R.R."/>
            <person name="La Ragione R."/>
            <person name="Hildebrand F."/>
            <person name="Pallen M.J."/>
        </authorList>
    </citation>
    <scope>NUCLEOTIDE SEQUENCE</scope>
    <source>
        <strain evidence="2">CHK136-897</strain>
    </source>
</reference>